<dbReference type="Pfam" id="PF10099">
    <property type="entry name" value="RskA_C"/>
    <property type="match status" value="1"/>
</dbReference>
<keyword evidence="5" id="KW-1133">Transmembrane helix</keyword>
<accession>B4D8U9</accession>
<evidence type="ECO:0000256" key="9">
    <source>
        <dbReference type="SAM" id="MobiDB-lite"/>
    </source>
</evidence>
<evidence type="ECO:0000313" key="11">
    <source>
        <dbReference type="EMBL" id="EDY17157.1"/>
    </source>
</evidence>
<evidence type="ECO:0000256" key="1">
    <source>
        <dbReference type="ARBA" id="ARBA00004167"/>
    </source>
</evidence>
<keyword evidence="4" id="KW-0812">Transmembrane</keyword>
<sequence length="255" mass="27288">MIDEHRQDLAAEYALGALDPEATLAFEALLANDRELKALADSLRETAAALAHDAPAQLPPPELRERILARVRAEASTPASTSQPMTQANAPTQSSGGGNLLPWALAAGFAISTAAFWVERGQLQQDRDALLQDRKEWQARDTLAKVKIATLSAQVEAYAKASAVIVWDPERQRGVLKLANIPQPASGKDYQLWVIDPKYPQPVSGGIVTVDAGGLAHVFFEPKKPISKSDKFAISVEPAGGMPEPTGPIVLLSSN</sequence>
<evidence type="ECO:0000256" key="7">
    <source>
        <dbReference type="ARBA" id="ARBA00029829"/>
    </source>
</evidence>
<evidence type="ECO:0000256" key="2">
    <source>
        <dbReference type="ARBA" id="ARBA00004236"/>
    </source>
</evidence>
<gene>
    <name evidence="11" type="ORF">CfE428DRAFT_5339</name>
</gene>
<keyword evidence="6" id="KW-0472">Membrane</keyword>
<evidence type="ECO:0000256" key="8">
    <source>
        <dbReference type="ARBA" id="ARBA00030803"/>
    </source>
</evidence>
<comment type="caution">
    <text evidence="11">The sequence shown here is derived from an EMBL/GenBank/DDBJ whole genome shotgun (WGS) entry which is preliminary data.</text>
</comment>
<dbReference type="Proteomes" id="UP000005824">
    <property type="component" value="Unassembled WGS sequence"/>
</dbReference>
<proteinExistence type="predicted"/>
<feature type="region of interest" description="Disordered" evidence="9">
    <location>
        <begin position="73"/>
        <end position="95"/>
    </location>
</feature>
<dbReference type="PANTHER" id="PTHR37461:SF1">
    <property type="entry name" value="ANTI-SIGMA-K FACTOR RSKA"/>
    <property type="match status" value="1"/>
</dbReference>
<evidence type="ECO:0000256" key="4">
    <source>
        <dbReference type="ARBA" id="ARBA00022692"/>
    </source>
</evidence>
<evidence type="ECO:0000313" key="12">
    <source>
        <dbReference type="Proteomes" id="UP000005824"/>
    </source>
</evidence>
<dbReference type="STRING" id="497964.CfE428DRAFT_5339"/>
<dbReference type="GO" id="GO:0006417">
    <property type="term" value="P:regulation of translation"/>
    <property type="evidence" value="ECO:0007669"/>
    <property type="project" value="TreeGrafter"/>
</dbReference>
<dbReference type="InterPro" id="IPR051474">
    <property type="entry name" value="Anti-sigma-K/W_factor"/>
</dbReference>
<evidence type="ECO:0000256" key="6">
    <source>
        <dbReference type="ARBA" id="ARBA00023136"/>
    </source>
</evidence>
<dbReference type="GO" id="GO:0016989">
    <property type="term" value="F:sigma factor antagonist activity"/>
    <property type="evidence" value="ECO:0007669"/>
    <property type="project" value="TreeGrafter"/>
</dbReference>
<evidence type="ECO:0000259" key="10">
    <source>
        <dbReference type="Pfam" id="PF10099"/>
    </source>
</evidence>
<keyword evidence="12" id="KW-1185">Reference proteome</keyword>
<dbReference type="AlphaFoldDB" id="B4D8U9"/>
<feature type="domain" description="Anti-sigma K factor RskA C-terminal" evidence="10">
    <location>
        <begin position="106"/>
        <end position="249"/>
    </location>
</feature>
<evidence type="ECO:0000256" key="5">
    <source>
        <dbReference type="ARBA" id="ARBA00022989"/>
    </source>
</evidence>
<dbReference type="PANTHER" id="PTHR37461">
    <property type="entry name" value="ANTI-SIGMA-K FACTOR RSKA"/>
    <property type="match status" value="1"/>
</dbReference>
<keyword evidence="3" id="KW-1003">Cell membrane</keyword>
<dbReference type="eggNOG" id="COG5343">
    <property type="taxonomic scope" value="Bacteria"/>
</dbReference>
<feature type="compositionally biased region" description="Polar residues" evidence="9">
    <location>
        <begin position="77"/>
        <end position="94"/>
    </location>
</feature>
<dbReference type="RefSeq" id="WP_006982660.1">
    <property type="nucleotide sequence ID" value="NZ_ABVL01000023.1"/>
</dbReference>
<dbReference type="InterPro" id="IPR041916">
    <property type="entry name" value="Anti_sigma_zinc_sf"/>
</dbReference>
<dbReference type="GO" id="GO:0005886">
    <property type="term" value="C:plasma membrane"/>
    <property type="evidence" value="ECO:0007669"/>
    <property type="project" value="UniProtKB-SubCell"/>
</dbReference>
<name>B4D8U9_9BACT</name>
<dbReference type="EMBL" id="ABVL01000023">
    <property type="protein sequence ID" value="EDY17157.1"/>
    <property type="molecule type" value="Genomic_DNA"/>
</dbReference>
<dbReference type="InterPro" id="IPR018764">
    <property type="entry name" value="RskA_C"/>
</dbReference>
<comment type="subcellular location">
    <subcellularLocation>
        <location evidence="2">Cell membrane</location>
    </subcellularLocation>
    <subcellularLocation>
        <location evidence="1">Membrane</location>
        <topology evidence="1">Single-pass membrane protein</topology>
    </subcellularLocation>
</comment>
<protein>
    <recommendedName>
        <fullName evidence="8">Regulator of SigK</fullName>
    </recommendedName>
    <alternativeName>
        <fullName evidence="7">Sigma-K anti-sigma factor RskA</fullName>
    </alternativeName>
</protein>
<dbReference type="Gene3D" id="1.10.10.1320">
    <property type="entry name" value="Anti-sigma factor, zinc-finger domain"/>
    <property type="match status" value="1"/>
</dbReference>
<dbReference type="InParanoid" id="B4D8U9"/>
<reference evidence="11 12" key="1">
    <citation type="journal article" date="2011" name="J. Bacteriol.">
        <title>Genome sequence of Chthoniobacter flavus Ellin428, an aerobic heterotrophic soil bacterium.</title>
        <authorList>
            <person name="Kant R."/>
            <person name="van Passel M.W."/>
            <person name="Palva A."/>
            <person name="Lucas S."/>
            <person name="Lapidus A."/>
            <person name="Glavina Del Rio T."/>
            <person name="Dalin E."/>
            <person name="Tice H."/>
            <person name="Bruce D."/>
            <person name="Goodwin L."/>
            <person name="Pitluck S."/>
            <person name="Larimer F.W."/>
            <person name="Land M.L."/>
            <person name="Hauser L."/>
            <person name="Sangwan P."/>
            <person name="de Vos W.M."/>
            <person name="Janssen P.H."/>
            <person name="Smidt H."/>
        </authorList>
    </citation>
    <scope>NUCLEOTIDE SEQUENCE [LARGE SCALE GENOMIC DNA]</scope>
    <source>
        <strain evidence="11 12">Ellin428</strain>
    </source>
</reference>
<organism evidence="11 12">
    <name type="scientific">Chthoniobacter flavus Ellin428</name>
    <dbReference type="NCBI Taxonomy" id="497964"/>
    <lineage>
        <taxon>Bacteria</taxon>
        <taxon>Pseudomonadati</taxon>
        <taxon>Verrucomicrobiota</taxon>
        <taxon>Spartobacteria</taxon>
        <taxon>Chthoniobacterales</taxon>
        <taxon>Chthoniobacteraceae</taxon>
        <taxon>Chthoniobacter</taxon>
    </lineage>
</organism>
<evidence type="ECO:0000256" key="3">
    <source>
        <dbReference type="ARBA" id="ARBA00022475"/>
    </source>
</evidence>